<dbReference type="RefSeq" id="WP_369616943.1">
    <property type="nucleotide sequence ID" value="NZ_AP031573.1"/>
</dbReference>
<proteinExistence type="predicted"/>
<organism evidence="1">
    <name type="scientific">Flavobacterium sp. CFS9</name>
    <dbReference type="NCBI Taxonomy" id="3143118"/>
    <lineage>
        <taxon>Bacteria</taxon>
        <taxon>Pseudomonadati</taxon>
        <taxon>Bacteroidota</taxon>
        <taxon>Flavobacteriia</taxon>
        <taxon>Flavobacteriales</taxon>
        <taxon>Flavobacteriaceae</taxon>
        <taxon>Flavobacterium</taxon>
    </lineage>
</organism>
<dbReference type="EMBL" id="AP031573">
    <property type="protein sequence ID" value="BFM41689.1"/>
    <property type="molecule type" value="Genomic_DNA"/>
</dbReference>
<protein>
    <submittedName>
        <fullName evidence="1">Uncharacterized protein</fullName>
    </submittedName>
</protein>
<sequence>METIQINKTDAVRAHGQATPKQKTMLENLFGKKVFVKNIRERIQTIQDVFELNYTTEADFYRKWDGFADHEIGQALEVLIVAAYNESRFPDWTNEDEYKYFAYFKMGSPSGVGFSCADYVGWNAYSGVGSRLVFVGPDAKLNLLDAVKKFLPEYQKSRTT</sequence>
<accession>A0AAT9GWV0</accession>
<dbReference type="AlphaFoldDB" id="A0AAT9GWV0"/>
<reference evidence="1" key="1">
    <citation type="submission" date="2024-05" db="EMBL/GenBank/DDBJ databases">
        <title>Whole-Genome Sequence of CFS9, a Potential Fish Probiotic Isolated from the Body Surface of Silurus asotus.</title>
        <authorList>
            <person name="Kojima M."/>
            <person name="Tobioka K."/>
            <person name="Yokota K."/>
            <person name="Nakatani H."/>
            <person name="Hori K."/>
            <person name="Tamaru Y."/>
            <person name="Okazaki F."/>
        </authorList>
    </citation>
    <scope>NUCLEOTIDE SEQUENCE</scope>
    <source>
        <strain evidence="1">CFS9</strain>
    </source>
</reference>
<name>A0AAT9GWV0_9FLAO</name>
<evidence type="ECO:0000313" key="1">
    <source>
        <dbReference type="EMBL" id="BFM41689.1"/>
    </source>
</evidence>
<gene>
    <name evidence="1" type="ORF">CFS9_03300</name>
</gene>